<dbReference type="RefSeq" id="WP_211347027.1">
    <property type="nucleotide sequence ID" value="NZ_RBXO01000001.1"/>
</dbReference>
<feature type="region of interest" description="Disordered" evidence="1">
    <location>
        <begin position="82"/>
        <end position="121"/>
    </location>
</feature>
<comment type="caution">
    <text evidence="2">The sequence shown here is derived from an EMBL/GenBank/DDBJ whole genome shotgun (WGS) entry which is preliminary data.</text>
</comment>
<keyword evidence="3" id="KW-1185">Reference proteome</keyword>
<organism evidence="2 3">
    <name type="scientific">Saccharothrix australiensis</name>
    <dbReference type="NCBI Taxonomy" id="2072"/>
    <lineage>
        <taxon>Bacteria</taxon>
        <taxon>Bacillati</taxon>
        <taxon>Actinomycetota</taxon>
        <taxon>Actinomycetes</taxon>
        <taxon>Pseudonocardiales</taxon>
        <taxon>Pseudonocardiaceae</taxon>
        <taxon>Saccharothrix</taxon>
    </lineage>
</organism>
<gene>
    <name evidence="2" type="ORF">C8E97_3173</name>
</gene>
<dbReference type="EMBL" id="RBXO01000001">
    <property type="protein sequence ID" value="RKT54530.1"/>
    <property type="molecule type" value="Genomic_DNA"/>
</dbReference>
<dbReference type="Proteomes" id="UP000282084">
    <property type="component" value="Unassembled WGS sequence"/>
</dbReference>
<evidence type="ECO:0000256" key="1">
    <source>
        <dbReference type="SAM" id="MobiDB-lite"/>
    </source>
</evidence>
<accession>A0A495W075</accession>
<proteinExistence type="predicted"/>
<evidence type="ECO:0000313" key="3">
    <source>
        <dbReference type="Proteomes" id="UP000282084"/>
    </source>
</evidence>
<sequence length="121" mass="12316">MSSPANAAPAPLPARGDCAAGRFCLFDGANGSGLFYSATDGCRFLNIGLEGAGDRADSAYNRTSHPVDIADWTGSAWEHLATVHPGQTPNPDGNSDKADAIHSICRGADRGAAPGAPAPRP</sequence>
<dbReference type="AlphaFoldDB" id="A0A495W075"/>
<reference evidence="2 3" key="1">
    <citation type="submission" date="2018-10" db="EMBL/GenBank/DDBJ databases">
        <title>Sequencing the genomes of 1000 actinobacteria strains.</title>
        <authorList>
            <person name="Klenk H.-P."/>
        </authorList>
    </citation>
    <scope>NUCLEOTIDE SEQUENCE [LARGE SCALE GENOMIC DNA]</scope>
    <source>
        <strain evidence="2 3">DSM 43800</strain>
    </source>
</reference>
<name>A0A495W075_9PSEU</name>
<protein>
    <submittedName>
        <fullName evidence="2">Peptidase inhibitor family I36</fullName>
    </submittedName>
</protein>
<evidence type="ECO:0000313" key="2">
    <source>
        <dbReference type="EMBL" id="RKT54530.1"/>
    </source>
</evidence>
<dbReference type="Pfam" id="PF03995">
    <property type="entry name" value="Inhibitor_I36"/>
    <property type="match status" value="1"/>
</dbReference>